<dbReference type="EMBL" id="JADWVN010000007">
    <property type="protein sequence ID" value="MBL7525711.1"/>
    <property type="molecule type" value="Genomic_DNA"/>
</dbReference>
<accession>A0ABS1W8P3</accession>
<evidence type="ECO:0000313" key="1">
    <source>
        <dbReference type="EMBL" id="MBL7525711.1"/>
    </source>
</evidence>
<dbReference type="InterPro" id="IPR009899">
    <property type="entry name" value="ArdA"/>
</dbReference>
<proteinExistence type="predicted"/>
<gene>
    <name evidence="1" type="ORF">I5282_03865</name>
</gene>
<keyword evidence="2" id="KW-1185">Reference proteome</keyword>
<comment type="caution">
    <text evidence="1">The sequence shown here is derived from an EMBL/GenBank/DDBJ whole genome shotgun (WGS) entry which is preliminary data.</text>
</comment>
<dbReference type="InterPro" id="IPR041895">
    <property type="entry name" value="ArdA_dom1"/>
</dbReference>
<dbReference type="Gene3D" id="1.10.10.1190">
    <property type="entry name" value="Antirestriction protein ArdA, domain 3"/>
    <property type="match status" value="1"/>
</dbReference>
<name>A0ABS1W8P3_9GAMM</name>
<sequence>MDSPQIYVACLASYNNGILYGEWIDATQDEDDIVATIQEILANSPIEDAEEWAIHDFEGFGDIRIEEYSSINTIVEYASFITQHGELGKALLAEYALNDAETMLNDCYQGCFDSEVDFAWQLFDECYTHQMPDNLICYFDCEAFARDLFIGDYCSANVDGQIHVFSRY</sequence>
<dbReference type="Gene3D" id="3.10.20.480">
    <property type="entry name" value="Antirestriction protein ArdA, domain 1"/>
    <property type="match status" value="1"/>
</dbReference>
<dbReference type="Proteomes" id="UP000809910">
    <property type="component" value="Unassembled WGS sequence"/>
</dbReference>
<dbReference type="RefSeq" id="WP_203109441.1">
    <property type="nucleotide sequence ID" value="NZ_JADOBG010000010.1"/>
</dbReference>
<organism evidence="1 2">
    <name type="scientific">Legionella bononiensis</name>
    <dbReference type="NCBI Taxonomy" id="2793102"/>
    <lineage>
        <taxon>Bacteria</taxon>
        <taxon>Pseudomonadati</taxon>
        <taxon>Pseudomonadota</taxon>
        <taxon>Gammaproteobacteria</taxon>
        <taxon>Legionellales</taxon>
        <taxon>Legionellaceae</taxon>
        <taxon>Legionella</taxon>
    </lineage>
</organism>
<protein>
    <submittedName>
        <fullName evidence="1">Antirestriction protein ArdA</fullName>
    </submittedName>
</protein>
<reference evidence="1 2" key="1">
    <citation type="submission" date="2020-12" db="EMBL/GenBank/DDBJ databases">
        <title>WGS of Legionella: environmental sample.</title>
        <authorList>
            <person name="Cristino S."/>
            <person name="Girolamini L."/>
            <person name="Salaris S."/>
            <person name="Pascale M.R."/>
            <person name="Mazzotta M."/>
            <person name="Orsini M."/>
            <person name="Grottola A."/>
        </authorList>
    </citation>
    <scope>NUCLEOTIDE SEQUENCE [LARGE SCALE GENOMIC DNA]</scope>
    <source>
        <strain evidence="1 2">30cs62</strain>
    </source>
</reference>
<dbReference type="InterPro" id="IPR041893">
    <property type="entry name" value="ArdA_dom3"/>
</dbReference>
<dbReference type="Pfam" id="PF07275">
    <property type="entry name" value="ArdA"/>
    <property type="match status" value="1"/>
</dbReference>
<evidence type="ECO:0000313" key="2">
    <source>
        <dbReference type="Proteomes" id="UP000809910"/>
    </source>
</evidence>